<proteinExistence type="inferred from homology"/>
<accession>A0A7R9BTW1</accession>
<organism evidence="18">
    <name type="scientific">Notodromas monacha</name>
    <dbReference type="NCBI Taxonomy" id="399045"/>
    <lineage>
        <taxon>Eukaryota</taxon>
        <taxon>Metazoa</taxon>
        <taxon>Ecdysozoa</taxon>
        <taxon>Arthropoda</taxon>
        <taxon>Crustacea</taxon>
        <taxon>Oligostraca</taxon>
        <taxon>Ostracoda</taxon>
        <taxon>Podocopa</taxon>
        <taxon>Podocopida</taxon>
        <taxon>Cypridocopina</taxon>
        <taxon>Cypridoidea</taxon>
        <taxon>Cyprididae</taxon>
        <taxon>Notodromas</taxon>
    </lineage>
</organism>
<dbReference type="SUPFAM" id="SSF51735">
    <property type="entry name" value="NAD(P)-binding Rossmann-fold domains"/>
    <property type="match status" value="1"/>
</dbReference>
<keyword evidence="12" id="KW-0594">Phospholipid biosynthesis</keyword>
<reference evidence="18" key="1">
    <citation type="submission" date="2020-11" db="EMBL/GenBank/DDBJ databases">
        <authorList>
            <person name="Tran Van P."/>
        </authorList>
    </citation>
    <scope>NUCLEOTIDE SEQUENCE</scope>
</reference>
<keyword evidence="9" id="KW-0398">Inositol biosynthesis</keyword>
<comment type="cofactor">
    <cofactor evidence="2">
        <name>NAD(+)</name>
        <dbReference type="ChEBI" id="CHEBI:57540"/>
    </cofactor>
</comment>
<dbReference type="UniPathway" id="UPA00823">
    <property type="reaction ID" value="UER00787"/>
</dbReference>
<evidence type="ECO:0000256" key="6">
    <source>
        <dbReference type="ARBA" id="ARBA00012125"/>
    </source>
</evidence>
<name>A0A7R9BTW1_9CRUS</name>
<evidence type="ECO:0000256" key="8">
    <source>
        <dbReference type="ARBA" id="ARBA00022516"/>
    </source>
</evidence>
<evidence type="ECO:0000256" key="16">
    <source>
        <dbReference type="ARBA" id="ARBA00070063"/>
    </source>
</evidence>
<evidence type="ECO:0000256" key="2">
    <source>
        <dbReference type="ARBA" id="ARBA00001911"/>
    </source>
</evidence>
<dbReference type="InterPro" id="IPR036291">
    <property type="entry name" value="NAD(P)-bd_dom_sf"/>
</dbReference>
<keyword evidence="7" id="KW-0963">Cytoplasm</keyword>
<dbReference type="Pfam" id="PF07994">
    <property type="entry name" value="NAD_binding_5"/>
    <property type="match status" value="1"/>
</dbReference>
<dbReference type="GO" id="GO:0005737">
    <property type="term" value="C:cytoplasm"/>
    <property type="evidence" value="ECO:0007669"/>
    <property type="project" value="UniProtKB-SubCell"/>
</dbReference>
<dbReference type="GO" id="GO:0006021">
    <property type="term" value="P:inositol biosynthetic process"/>
    <property type="evidence" value="ECO:0007669"/>
    <property type="project" value="UniProtKB-UniPathway"/>
</dbReference>
<dbReference type="InterPro" id="IPR013021">
    <property type="entry name" value="Myo-inos-1-P_Synthase_GAPDH"/>
</dbReference>
<evidence type="ECO:0000256" key="3">
    <source>
        <dbReference type="ARBA" id="ARBA00004496"/>
    </source>
</evidence>
<evidence type="ECO:0000256" key="13">
    <source>
        <dbReference type="ARBA" id="ARBA00023235"/>
    </source>
</evidence>
<dbReference type="AlphaFoldDB" id="A0A7R9BTW1"/>
<evidence type="ECO:0000313" key="18">
    <source>
        <dbReference type="EMBL" id="CAD7280121.1"/>
    </source>
</evidence>
<comment type="subcellular location">
    <subcellularLocation>
        <location evidence="3">Cytoplasm</location>
    </subcellularLocation>
</comment>
<evidence type="ECO:0000256" key="12">
    <source>
        <dbReference type="ARBA" id="ARBA00023209"/>
    </source>
</evidence>
<keyword evidence="11" id="KW-0443">Lipid metabolism</keyword>
<evidence type="ECO:0000256" key="7">
    <source>
        <dbReference type="ARBA" id="ARBA00022490"/>
    </source>
</evidence>
<keyword evidence="19" id="KW-1185">Reference proteome</keyword>
<keyword evidence="14" id="KW-1208">Phospholipid metabolism</keyword>
<dbReference type="Gene3D" id="3.40.50.720">
    <property type="entry name" value="NAD(P)-binding Rossmann-like Domain"/>
    <property type="match status" value="3"/>
</dbReference>
<evidence type="ECO:0000259" key="17">
    <source>
        <dbReference type="Pfam" id="PF01658"/>
    </source>
</evidence>
<evidence type="ECO:0000256" key="11">
    <source>
        <dbReference type="ARBA" id="ARBA00023098"/>
    </source>
</evidence>
<dbReference type="GO" id="GO:0004512">
    <property type="term" value="F:inositol-3-phosphate synthase activity"/>
    <property type="evidence" value="ECO:0007669"/>
    <property type="project" value="UniProtKB-EC"/>
</dbReference>
<sequence>MSLDGGKQNEDAVAFMPVVSSSARVTGPRRVELVSEKVVYRTNLQKPAKVGLLMVGWGGNNGSTLTAALVANRNRVSWRTRTGRHGMNLADALDRAQVLEPELRDQVRSELSSMVPMRAPFYADFVAGNQAERADNVLPGGDGDKAGHLAQLRGDLRAFRAAHPGMDKVFVVWTANTERLARVDEPGVHDSADALLRAIQTSHPQVSCSTLFGVAAALEGAVYINGSPQNTFVPGLVDLATRCGTHVAGDDFKSGQTKLKSVLVDFLVGAGLRPVAIASYNHLGNNDGRNLSEAAQFRAKELSKTNVVDDMVASNPVLYPPTNNNNNKSHQLMHMMGPDHLVVIKYVPAVGDSKRAMDEYETEIFMGGRSTIAVHNVCEDSLLAAPLILDLVLLAELLTRVKTAGKDETFRSMNTVLSLLSYMLKAPLVPEGRPVVNALFKQRAAIENLFRALVGLPPVDPLCIEQRLA</sequence>
<gene>
    <name evidence="18" type="ORF">NMOB1V02_LOCUS7784</name>
</gene>
<keyword evidence="10" id="KW-0520">NAD</keyword>
<dbReference type="EC" id="5.5.1.4" evidence="6"/>
<evidence type="ECO:0000256" key="10">
    <source>
        <dbReference type="ARBA" id="ARBA00023027"/>
    </source>
</evidence>
<dbReference type="PANTHER" id="PTHR11510">
    <property type="entry name" value="MYO-INOSITOL-1 PHOSPHATE SYNTHASE"/>
    <property type="match status" value="1"/>
</dbReference>
<evidence type="ECO:0000313" key="19">
    <source>
        <dbReference type="Proteomes" id="UP000678499"/>
    </source>
</evidence>
<evidence type="ECO:0000256" key="15">
    <source>
        <dbReference type="ARBA" id="ARBA00025559"/>
    </source>
</evidence>
<dbReference type="EMBL" id="CAJPEX010001957">
    <property type="protein sequence ID" value="CAG0920273.1"/>
    <property type="molecule type" value="Genomic_DNA"/>
</dbReference>
<dbReference type="GO" id="GO:0008654">
    <property type="term" value="P:phospholipid biosynthetic process"/>
    <property type="evidence" value="ECO:0007669"/>
    <property type="project" value="UniProtKB-KW"/>
</dbReference>
<dbReference type="OrthoDB" id="2887at2759"/>
<dbReference type="InterPro" id="IPR002587">
    <property type="entry name" value="Myo-inos-1-P_Synthase"/>
</dbReference>
<comment type="similarity">
    <text evidence="5">Belongs to the myo-inositol 1-phosphate synthase family.</text>
</comment>
<comment type="function">
    <text evidence="15">Key enzyme in myo-inositol biosynthesis pathway that catalyzes the conversion of glucose 6-phosphate to 1-myo-inositol 1-phosphate in a NAD-dependent manner. Rate-limiting enzyme in the synthesis of all inositol-containing compounds.</text>
</comment>
<feature type="domain" description="Myo-inositol-1-phosphate synthase GAPDH-like" evidence="17">
    <location>
        <begin position="255"/>
        <end position="381"/>
    </location>
</feature>
<dbReference type="EMBL" id="OA883994">
    <property type="protein sequence ID" value="CAD7280121.1"/>
    <property type="molecule type" value="Genomic_DNA"/>
</dbReference>
<keyword evidence="8" id="KW-0444">Lipid biosynthesis</keyword>
<evidence type="ECO:0000256" key="14">
    <source>
        <dbReference type="ARBA" id="ARBA00023264"/>
    </source>
</evidence>
<evidence type="ECO:0000256" key="5">
    <source>
        <dbReference type="ARBA" id="ARBA00010813"/>
    </source>
</evidence>
<dbReference type="PIRSF" id="PIRSF015578">
    <property type="entry name" value="Myoinos-ppht_syn"/>
    <property type="match status" value="1"/>
</dbReference>
<dbReference type="FunFam" id="3.40.50.720:FF:000334">
    <property type="entry name" value="Inositol-3-phosphate synthase"/>
    <property type="match status" value="1"/>
</dbReference>
<evidence type="ECO:0000256" key="4">
    <source>
        <dbReference type="ARBA" id="ARBA00005117"/>
    </source>
</evidence>
<protein>
    <recommendedName>
        <fullName evidence="16">Inositol-3-phosphate synthase</fullName>
        <ecNumber evidence="6">5.5.1.4</ecNumber>
    </recommendedName>
</protein>
<comment type="pathway">
    <text evidence="4">Polyol metabolism; myo-inositol biosynthesis; myo-inositol from D-glucose 6-phosphate: step 1/2.</text>
</comment>
<dbReference type="Pfam" id="PF01658">
    <property type="entry name" value="Inos-1-P_synth"/>
    <property type="match status" value="1"/>
</dbReference>
<comment type="catalytic activity">
    <reaction evidence="1">
        <text>D-glucose 6-phosphate = 1D-myo-inositol 3-phosphate</text>
        <dbReference type="Rhea" id="RHEA:10716"/>
        <dbReference type="ChEBI" id="CHEBI:58401"/>
        <dbReference type="ChEBI" id="CHEBI:61548"/>
        <dbReference type="EC" id="5.5.1.4"/>
    </reaction>
</comment>
<dbReference type="Proteomes" id="UP000678499">
    <property type="component" value="Unassembled WGS sequence"/>
</dbReference>
<dbReference type="SUPFAM" id="SSF55347">
    <property type="entry name" value="Glyceraldehyde-3-phosphate dehydrogenase-like, C-terminal domain"/>
    <property type="match status" value="1"/>
</dbReference>
<keyword evidence="13" id="KW-0413">Isomerase</keyword>
<evidence type="ECO:0000256" key="1">
    <source>
        <dbReference type="ARBA" id="ARBA00000113"/>
    </source>
</evidence>
<evidence type="ECO:0000256" key="9">
    <source>
        <dbReference type="ARBA" id="ARBA00022550"/>
    </source>
</evidence>